<dbReference type="AlphaFoldDB" id="A0A553ZN26"/>
<dbReference type="PRINTS" id="PR00359">
    <property type="entry name" value="BP450"/>
</dbReference>
<keyword evidence="5 7" id="KW-0408">Iron</keyword>
<dbReference type="PANTHER" id="PTHR46696:SF1">
    <property type="entry name" value="CYTOCHROME P450 YJIB-RELATED"/>
    <property type="match status" value="1"/>
</dbReference>
<dbReference type="GO" id="GO:0020037">
    <property type="term" value="F:heme binding"/>
    <property type="evidence" value="ECO:0007669"/>
    <property type="project" value="InterPro"/>
</dbReference>
<dbReference type="FunFam" id="1.10.630.10:FF:000018">
    <property type="entry name" value="Cytochrome P450 monooxygenase"/>
    <property type="match status" value="1"/>
</dbReference>
<evidence type="ECO:0000256" key="5">
    <source>
        <dbReference type="ARBA" id="ARBA00023004"/>
    </source>
</evidence>
<organism evidence="8 9">
    <name type="scientific">Streptomyces benahoarensis</name>
    <dbReference type="NCBI Taxonomy" id="2595054"/>
    <lineage>
        <taxon>Bacteria</taxon>
        <taxon>Bacillati</taxon>
        <taxon>Actinomycetota</taxon>
        <taxon>Actinomycetes</taxon>
        <taxon>Kitasatosporales</taxon>
        <taxon>Streptomycetaceae</taxon>
        <taxon>Streptomyces</taxon>
    </lineage>
</organism>
<dbReference type="Proteomes" id="UP000320888">
    <property type="component" value="Unassembled WGS sequence"/>
</dbReference>
<keyword evidence="6 7" id="KW-0503">Monooxygenase</keyword>
<dbReference type="Pfam" id="PF00067">
    <property type="entry name" value="p450"/>
    <property type="match status" value="1"/>
</dbReference>
<evidence type="ECO:0000256" key="4">
    <source>
        <dbReference type="ARBA" id="ARBA00023002"/>
    </source>
</evidence>
<keyword evidence="9" id="KW-1185">Reference proteome</keyword>
<keyword evidence="3 7" id="KW-0479">Metal-binding</keyword>
<dbReference type="RefSeq" id="WP_143939570.1">
    <property type="nucleotide sequence ID" value="NZ_VKLS01000054.1"/>
</dbReference>
<dbReference type="EMBL" id="VKLS01000054">
    <property type="protein sequence ID" value="TSB42860.1"/>
    <property type="molecule type" value="Genomic_DNA"/>
</dbReference>
<sequence>MNSPTPQAQTLLFSLFTPEGRENPHPALEALRRTAPVYHDPDLDTFFLTTFADCQTVLTDAAHRAPDLAWCEENLPDWREHPAADFFYSSMLRAGGADHTRLRRLAGKGFTPRRVAALQAAIEKITDGLLDDLADATSDGGTANFQDLVGYPLPVAVVGELIGVPEADRVRFRSLGGDASRLLEPVRTPEDWERADGAVEQLREYFGELADRRRREPADDLATTLARESEGRLTEHELVDTLLLVFVAGFETTTGLLGMAVHTLLNHPGQLALVSADPRLVPQAVEESLRWDTPVQMTERIAGRAGVIGGVPVPEGANVTTVLTAANRDPAQHPDPHRFDVTRTGTRVLSFSGGPHYCLGAALARMEGAVALRRLFARFPRLAPAGDPVRRESFSLRVFEDLPVRHGPAAVPTVTNSGKAAA</sequence>
<accession>A0A553ZN26</accession>
<protein>
    <submittedName>
        <fullName evidence="8">Cytochrome P450</fullName>
    </submittedName>
</protein>
<comment type="caution">
    <text evidence="8">The sequence shown here is derived from an EMBL/GenBank/DDBJ whole genome shotgun (WGS) entry which is preliminary data.</text>
</comment>
<gene>
    <name evidence="8" type="ORF">FNZ23_07665</name>
</gene>
<reference evidence="8 9" key="1">
    <citation type="submission" date="2019-07" db="EMBL/GenBank/DDBJ databases">
        <title>Draft genome for Streptomyces benahoarensis MZ03-48.</title>
        <authorList>
            <person name="Gonzalez-Pimentel J.L."/>
        </authorList>
    </citation>
    <scope>NUCLEOTIDE SEQUENCE [LARGE SCALE GENOMIC DNA]</scope>
    <source>
        <strain evidence="8 9">MZ03-48</strain>
    </source>
</reference>
<evidence type="ECO:0000256" key="3">
    <source>
        <dbReference type="ARBA" id="ARBA00022723"/>
    </source>
</evidence>
<dbReference type="GO" id="GO:0005506">
    <property type="term" value="F:iron ion binding"/>
    <property type="evidence" value="ECO:0007669"/>
    <property type="project" value="InterPro"/>
</dbReference>
<evidence type="ECO:0000256" key="1">
    <source>
        <dbReference type="ARBA" id="ARBA00010617"/>
    </source>
</evidence>
<keyword evidence="2 7" id="KW-0349">Heme</keyword>
<evidence type="ECO:0000256" key="7">
    <source>
        <dbReference type="RuleBase" id="RU000461"/>
    </source>
</evidence>
<evidence type="ECO:0000256" key="2">
    <source>
        <dbReference type="ARBA" id="ARBA00022617"/>
    </source>
</evidence>
<dbReference type="PROSITE" id="PS00086">
    <property type="entry name" value="CYTOCHROME_P450"/>
    <property type="match status" value="1"/>
</dbReference>
<dbReference type="SUPFAM" id="SSF48264">
    <property type="entry name" value="Cytochrome P450"/>
    <property type="match status" value="1"/>
</dbReference>
<dbReference type="Gene3D" id="1.10.630.10">
    <property type="entry name" value="Cytochrome P450"/>
    <property type="match status" value="1"/>
</dbReference>
<dbReference type="InterPro" id="IPR001128">
    <property type="entry name" value="Cyt_P450"/>
</dbReference>
<keyword evidence="4 7" id="KW-0560">Oxidoreductase</keyword>
<dbReference type="InterPro" id="IPR036396">
    <property type="entry name" value="Cyt_P450_sf"/>
</dbReference>
<dbReference type="OrthoDB" id="5500002at2"/>
<comment type="similarity">
    <text evidence="1 7">Belongs to the cytochrome P450 family.</text>
</comment>
<name>A0A553ZN26_9ACTN</name>
<evidence type="ECO:0000256" key="6">
    <source>
        <dbReference type="ARBA" id="ARBA00023033"/>
    </source>
</evidence>
<dbReference type="InterPro" id="IPR017972">
    <property type="entry name" value="Cyt_P450_CS"/>
</dbReference>
<proteinExistence type="inferred from homology"/>
<dbReference type="GO" id="GO:0004497">
    <property type="term" value="F:monooxygenase activity"/>
    <property type="evidence" value="ECO:0007669"/>
    <property type="project" value="UniProtKB-KW"/>
</dbReference>
<evidence type="ECO:0000313" key="8">
    <source>
        <dbReference type="EMBL" id="TSB42860.1"/>
    </source>
</evidence>
<dbReference type="PANTHER" id="PTHR46696">
    <property type="entry name" value="P450, PUTATIVE (EUROFUNG)-RELATED"/>
    <property type="match status" value="1"/>
</dbReference>
<evidence type="ECO:0000313" key="9">
    <source>
        <dbReference type="Proteomes" id="UP000320888"/>
    </source>
</evidence>
<dbReference type="InterPro" id="IPR002397">
    <property type="entry name" value="Cyt_P450_B"/>
</dbReference>
<dbReference type="GO" id="GO:0016705">
    <property type="term" value="F:oxidoreductase activity, acting on paired donors, with incorporation or reduction of molecular oxygen"/>
    <property type="evidence" value="ECO:0007669"/>
    <property type="project" value="InterPro"/>
</dbReference>
<dbReference type="CDD" id="cd20625">
    <property type="entry name" value="CYP164-like"/>
    <property type="match status" value="1"/>
</dbReference>